<name>A0A8J8T207_HALGN</name>
<dbReference type="EMBL" id="RRYP01010132">
    <property type="protein sequence ID" value="TNV78588.1"/>
    <property type="molecule type" value="Genomic_DNA"/>
</dbReference>
<proteinExistence type="predicted"/>
<gene>
    <name evidence="1" type="ORF">FGO68_gene11559</name>
</gene>
<reference evidence="1" key="1">
    <citation type="submission" date="2019-06" db="EMBL/GenBank/DDBJ databases">
        <authorList>
            <person name="Zheng W."/>
        </authorList>
    </citation>
    <scope>NUCLEOTIDE SEQUENCE</scope>
    <source>
        <strain evidence="1">QDHG01</strain>
    </source>
</reference>
<organism evidence="1 2">
    <name type="scientific">Halteria grandinella</name>
    <dbReference type="NCBI Taxonomy" id="5974"/>
    <lineage>
        <taxon>Eukaryota</taxon>
        <taxon>Sar</taxon>
        <taxon>Alveolata</taxon>
        <taxon>Ciliophora</taxon>
        <taxon>Intramacronucleata</taxon>
        <taxon>Spirotrichea</taxon>
        <taxon>Stichotrichia</taxon>
        <taxon>Sporadotrichida</taxon>
        <taxon>Halteriidae</taxon>
        <taxon>Halteria</taxon>
    </lineage>
</organism>
<evidence type="ECO:0000313" key="2">
    <source>
        <dbReference type="Proteomes" id="UP000785679"/>
    </source>
</evidence>
<evidence type="ECO:0000313" key="1">
    <source>
        <dbReference type="EMBL" id="TNV78588.1"/>
    </source>
</evidence>
<accession>A0A8J8T207</accession>
<keyword evidence="2" id="KW-1185">Reference proteome</keyword>
<sequence>MFCQRSASIRHCCARYIHRVRYHLSDTLQALPPFLVMGFLYRPQRFPFSYKLFPAWGYALSGYQIRRCCSLRSCHGQCRPKSSANTWDRRCGAP</sequence>
<protein>
    <submittedName>
        <fullName evidence="1">Uncharacterized protein</fullName>
    </submittedName>
</protein>
<dbReference type="AlphaFoldDB" id="A0A8J8T207"/>
<dbReference type="Proteomes" id="UP000785679">
    <property type="component" value="Unassembled WGS sequence"/>
</dbReference>
<comment type="caution">
    <text evidence="1">The sequence shown here is derived from an EMBL/GenBank/DDBJ whole genome shotgun (WGS) entry which is preliminary data.</text>
</comment>